<dbReference type="OrthoDB" id="2442707at2"/>
<dbReference type="Proteomes" id="UP000249304">
    <property type="component" value="Unassembled WGS sequence"/>
</dbReference>
<dbReference type="Pfam" id="PF04738">
    <property type="entry name" value="Lant_dehydr_N"/>
    <property type="match status" value="1"/>
</dbReference>
<organism evidence="2 3">
    <name type="scientific">Nonomuraea aridisoli</name>
    <dbReference type="NCBI Taxonomy" id="2070368"/>
    <lineage>
        <taxon>Bacteria</taxon>
        <taxon>Bacillati</taxon>
        <taxon>Actinomycetota</taxon>
        <taxon>Actinomycetes</taxon>
        <taxon>Streptosporangiales</taxon>
        <taxon>Streptosporangiaceae</taxon>
        <taxon>Nonomuraea</taxon>
    </lineage>
</organism>
<keyword evidence="3" id="KW-1185">Reference proteome</keyword>
<dbReference type="AlphaFoldDB" id="A0A2W2FFW5"/>
<evidence type="ECO:0000313" key="3">
    <source>
        <dbReference type="Proteomes" id="UP000249304"/>
    </source>
</evidence>
<dbReference type="InterPro" id="IPR006827">
    <property type="entry name" value="Lant_deHydtase_N"/>
</dbReference>
<feature type="domain" description="Lantibiotic dehydratase N-terminal" evidence="1">
    <location>
        <begin position="141"/>
        <end position="769"/>
    </location>
</feature>
<name>A0A2W2FFW5_9ACTN</name>
<accession>A0A2W2FFW5</accession>
<sequence>MESMRVEAGREIAVRVAGLPSAVLAELRLPHTAELVAHLTVERRRLAAEAAALSGELFDLIGRADSARAALVGLRRALAPGHRPPSARLVELCPLPPPLAERVTAWLRGRHEWDERRAELAEVLAKEHADALDRVRAACSRPVFRRGLLLSGEELSATLDRWLADPGRPPRQGKVLRLVKYLARASAKTSPFGSFMVSALTGWDDCPLDPAGALDPVTVAEVPGAFLDAVRDTLLADPRLAERVPLRANPSLTRLAGDECLFVRRSPGERIVTVRRTPAIDLCLRHAGSSPTAPRLAELLAAEGAEPDDAGRFVARLVAAQLLIPWSPVADDDPDPFGGWARWLGDAPESGNERELGDAPLGLAPELRELAAALRPVRPGPDDGRERRARVAAASAAVAARLGVAAPAEPAHEIEVSAARPAPPDLSAEVLADLDAVRRWLSVFDWKVPVRVEVGAFCRERFGAGSRTPFLEVCRQATAALPHLFGPAAMPWFLELTGEDRLRELERLRERARALARSATLERGQVLADTADWPAWLTSPAAAGFYLQTLPGESAGLRPQGRPGKVVVNAVHAGHGRASGRLHHLLGRAGVAPERPERAGLPLAEFGGRFGSALNTRTPSTVHEIDLPGAASGRDPRHRVPLGELLVEHDPRTDLVSLFSERHGRIDPVHLGMMGELALPAVAGFLERAFAPTYLFHPSVPPLISLRELAGTGTPQRFPRVSVGDVVVQRARWTVPADQVPARSGPDGEHLLALAGWRAELGIPERCFVRGWKPGAELGKARKPGYVDFSSWHLVALFEREARSNAVLVIDEALPDPLAEGAPAHVTEYHVEIGVSR</sequence>
<dbReference type="RefSeq" id="WP_111178103.1">
    <property type="nucleotide sequence ID" value="NZ_POUD01000025.1"/>
</dbReference>
<gene>
    <name evidence="2" type="ORF">C1J01_09240</name>
</gene>
<proteinExistence type="predicted"/>
<evidence type="ECO:0000313" key="2">
    <source>
        <dbReference type="EMBL" id="PZG20517.1"/>
    </source>
</evidence>
<reference evidence="2 3" key="1">
    <citation type="submission" date="2018-01" db="EMBL/GenBank/DDBJ databases">
        <title>Draft genome sequence of Nonomuraea sp. KC333.</title>
        <authorList>
            <person name="Sahin N."/>
            <person name="Saygin H."/>
            <person name="Ay H."/>
        </authorList>
    </citation>
    <scope>NUCLEOTIDE SEQUENCE [LARGE SCALE GENOMIC DNA]</scope>
    <source>
        <strain evidence="2 3">KC333</strain>
    </source>
</reference>
<protein>
    <recommendedName>
        <fullName evidence="1">Lantibiotic dehydratase N-terminal domain-containing protein</fullName>
    </recommendedName>
</protein>
<comment type="caution">
    <text evidence="2">The sequence shown here is derived from an EMBL/GenBank/DDBJ whole genome shotgun (WGS) entry which is preliminary data.</text>
</comment>
<dbReference type="EMBL" id="POUD01000025">
    <property type="protein sequence ID" value="PZG20517.1"/>
    <property type="molecule type" value="Genomic_DNA"/>
</dbReference>
<evidence type="ECO:0000259" key="1">
    <source>
        <dbReference type="Pfam" id="PF04738"/>
    </source>
</evidence>